<keyword evidence="5 7" id="KW-1133">Transmembrane helix</keyword>
<comment type="subcellular location">
    <subcellularLocation>
        <location evidence="1 7">Cell membrane</location>
        <topology evidence="1 7">Multi-pass membrane protein</topology>
    </subcellularLocation>
</comment>
<accession>A0A974W828</accession>
<evidence type="ECO:0000256" key="1">
    <source>
        <dbReference type="ARBA" id="ARBA00004651"/>
    </source>
</evidence>
<evidence type="ECO:0000256" key="6">
    <source>
        <dbReference type="ARBA" id="ARBA00023136"/>
    </source>
</evidence>
<dbReference type="Gene3D" id="1.10.3720.10">
    <property type="entry name" value="MetI-like"/>
    <property type="match status" value="1"/>
</dbReference>
<dbReference type="PANTHER" id="PTHR30151">
    <property type="entry name" value="ALKANE SULFONATE ABC TRANSPORTER-RELATED, MEMBRANE SUBUNIT"/>
    <property type="match status" value="1"/>
</dbReference>
<reference evidence="9 10" key="2">
    <citation type="journal article" date="2022" name="Arch. Microbiol.">
        <title>Rhodococcus pseudokoreensis sp. nov. isolated from the rhizosphere of young M26 apple rootstocks.</title>
        <authorList>
            <person name="Kampfer P."/>
            <person name="Glaeser S.P."/>
            <person name="Blom J."/>
            <person name="Wolf J."/>
            <person name="Benning S."/>
            <person name="Schloter M."/>
            <person name="Neumann-Schaal M."/>
        </authorList>
    </citation>
    <scope>NUCLEOTIDE SEQUENCE [LARGE SCALE GENOMIC DNA]</scope>
    <source>
        <strain evidence="9 10">R79</strain>
    </source>
</reference>
<keyword evidence="4 7" id="KW-0812">Transmembrane</keyword>
<feature type="transmembrane region" description="Helical" evidence="7">
    <location>
        <begin position="43"/>
        <end position="64"/>
    </location>
</feature>
<dbReference type="InterPro" id="IPR035906">
    <property type="entry name" value="MetI-like_sf"/>
</dbReference>
<evidence type="ECO:0000259" key="8">
    <source>
        <dbReference type="PROSITE" id="PS50928"/>
    </source>
</evidence>
<evidence type="ECO:0000256" key="5">
    <source>
        <dbReference type="ARBA" id="ARBA00022989"/>
    </source>
</evidence>
<feature type="transmembrane region" description="Helical" evidence="7">
    <location>
        <begin position="166"/>
        <end position="185"/>
    </location>
</feature>
<organism evidence="9 10">
    <name type="scientific">Rhodococcus pseudokoreensis</name>
    <dbReference type="NCBI Taxonomy" id="2811421"/>
    <lineage>
        <taxon>Bacteria</taxon>
        <taxon>Bacillati</taxon>
        <taxon>Actinomycetota</taxon>
        <taxon>Actinomycetes</taxon>
        <taxon>Mycobacteriales</taxon>
        <taxon>Nocardiaceae</taxon>
        <taxon>Rhodococcus</taxon>
    </lineage>
</organism>
<feature type="transmembrane region" description="Helical" evidence="7">
    <location>
        <begin position="138"/>
        <end position="160"/>
    </location>
</feature>
<evidence type="ECO:0000313" key="9">
    <source>
        <dbReference type="EMBL" id="QSE92984.1"/>
    </source>
</evidence>
<feature type="transmembrane region" description="Helical" evidence="7">
    <location>
        <begin position="107"/>
        <end position="126"/>
    </location>
</feature>
<evidence type="ECO:0000256" key="4">
    <source>
        <dbReference type="ARBA" id="ARBA00022692"/>
    </source>
</evidence>
<keyword evidence="3" id="KW-1003">Cell membrane</keyword>
<dbReference type="Proteomes" id="UP000662986">
    <property type="component" value="Chromosome"/>
</dbReference>
<comment type="similarity">
    <text evidence="7">Belongs to the binding-protein-dependent transport system permease family.</text>
</comment>
<feature type="domain" description="ABC transmembrane type-1" evidence="8">
    <location>
        <begin position="100"/>
        <end position="280"/>
    </location>
</feature>
<keyword evidence="2 7" id="KW-0813">Transport</keyword>
<dbReference type="Pfam" id="PF00528">
    <property type="entry name" value="BPD_transp_1"/>
    <property type="match status" value="1"/>
</dbReference>
<feature type="transmembrane region" description="Helical" evidence="7">
    <location>
        <begin position="263"/>
        <end position="280"/>
    </location>
</feature>
<dbReference type="EMBL" id="CP070619">
    <property type="protein sequence ID" value="QSE92984.1"/>
    <property type="molecule type" value="Genomic_DNA"/>
</dbReference>
<proteinExistence type="inferred from homology"/>
<evidence type="ECO:0000313" key="10">
    <source>
        <dbReference type="Proteomes" id="UP000662986"/>
    </source>
</evidence>
<feature type="transmembrane region" description="Helical" evidence="7">
    <location>
        <begin position="206"/>
        <end position="223"/>
    </location>
</feature>
<dbReference type="CDD" id="cd06261">
    <property type="entry name" value="TM_PBP2"/>
    <property type="match status" value="1"/>
</dbReference>
<reference evidence="9 10" key="1">
    <citation type="journal article" date="2021" name="Microbiol. Resour. Announc.">
        <title>Complete Genome Sequences of Two Rhodococcus sp. Strains with Large and Linear Chromosomes, Isolated from Apple Rhizosphere.</title>
        <authorList>
            <person name="Benning S."/>
            <person name="Brugnone N."/>
            <person name="Siani R."/>
            <person name="Kublik S."/>
            <person name="Schloter M."/>
            <person name="Rad V."/>
        </authorList>
    </citation>
    <scope>NUCLEOTIDE SEQUENCE [LARGE SCALE GENOMIC DNA]</scope>
    <source>
        <strain evidence="9 10">R79</strain>
    </source>
</reference>
<sequence length="292" mass="31979">MKNTAEAVDVLTAHPDQTPTAVEERPHDETVWLDEPRSGSSRWLHLAAIQLGRIGIVVAILAIWEFISGRWVDEFWISKPSAIWEVLWGWISSGDILIHLQTTLTEMLLGLVFGAVGGITVGFVLGRVEWLAQLLDPIVTAIYSLPKVALAPLFILWFGVDLASKVVLTAVVCFFLVFYNTYAGVRDVDKDLVDVVRVMGGRRSDLLLKVVLPSAAVWIYTGLRLAVPYALIGAVVGEIVASNKGLGFLLARAAGTFNTAGTFAALFILMLIGTLLNFMVDWSERITGRRTS</sequence>
<name>A0A974W828_9NOCA</name>
<keyword evidence="10" id="KW-1185">Reference proteome</keyword>
<dbReference type="SUPFAM" id="SSF161098">
    <property type="entry name" value="MetI-like"/>
    <property type="match status" value="1"/>
</dbReference>
<gene>
    <name evidence="9" type="ORF">JWS13_32535</name>
</gene>
<protein>
    <submittedName>
        <fullName evidence="9">ABC transporter permease</fullName>
    </submittedName>
</protein>
<evidence type="ECO:0000256" key="2">
    <source>
        <dbReference type="ARBA" id="ARBA00022448"/>
    </source>
</evidence>
<keyword evidence="6 7" id="KW-0472">Membrane</keyword>
<dbReference type="PROSITE" id="PS50928">
    <property type="entry name" value="ABC_TM1"/>
    <property type="match status" value="1"/>
</dbReference>
<dbReference type="PANTHER" id="PTHR30151:SF20">
    <property type="entry name" value="ABC TRANSPORTER PERMEASE PROTEIN HI_0355-RELATED"/>
    <property type="match status" value="1"/>
</dbReference>
<evidence type="ECO:0000256" key="7">
    <source>
        <dbReference type="RuleBase" id="RU363032"/>
    </source>
</evidence>
<evidence type="ECO:0000256" key="3">
    <source>
        <dbReference type="ARBA" id="ARBA00022475"/>
    </source>
</evidence>
<dbReference type="InterPro" id="IPR000515">
    <property type="entry name" value="MetI-like"/>
</dbReference>